<organism evidence="1 2">
    <name type="scientific">Austropuccinia psidii MF-1</name>
    <dbReference type="NCBI Taxonomy" id="1389203"/>
    <lineage>
        <taxon>Eukaryota</taxon>
        <taxon>Fungi</taxon>
        <taxon>Dikarya</taxon>
        <taxon>Basidiomycota</taxon>
        <taxon>Pucciniomycotina</taxon>
        <taxon>Pucciniomycetes</taxon>
        <taxon>Pucciniales</taxon>
        <taxon>Sphaerophragmiaceae</taxon>
        <taxon>Austropuccinia</taxon>
    </lineage>
</organism>
<protein>
    <submittedName>
        <fullName evidence="1">Uncharacterized protein</fullName>
    </submittedName>
</protein>
<accession>A0A9Q3HY96</accession>
<dbReference type="Proteomes" id="UP000765509">
    <property type="component" value="Unassembled WGS sequence"/>
</dbReference>
<sequence>MNQLNFFTIQLITTLIIRIRWGIDNSSYSLHNTFNIDPGYVDFRAGIDSPTTNWSGPFNVSVPGHIPFPRTSHYIKMSALNSITKVTKLTIRIP</sequence>
<keyword evidence="2" id="KW-1185">Reference proteome</keyword>
<name>A0A9Q3HY96_9BASI</name>
<evidence type="ECO:0000313" key="2">
    <source>
        <dbReference type="Proteomes" id="UP000765509"/>
    </source>
</evidence>
<dbReference type="AlphaFoldDB" id="A0A9Q3HY96"/>
<reference evidence="1" key="1">
    <citation type="submission" date="2021-03" db="EMBL/GenBank/DDBJ databases">
        <title>Draft genome sequence of rust myrtle Austropuccinia psidii MF-1, a brazilian biotype.</title>
        <authorList>
            <person name="Quecine M.C."/>
            <person name="Pachon D.M.R."/>
            <person name="Bonatelli M.L."/>
            <person name="Correr F.H."/>
            <person name="Franceschini L.M."/>
            <person name="Leite T.F."/>
            <person name="Margarido G.R.A."/>
            <person name="Almeida C.A."/>
            <person name="Ferrarezi J.A."/>
            <person name="Labate C.A."/>
        </authorList>
    </citation>
    <scope>NUCLEOTIDE SEQUENCE</scope>
    <source>
        <strain evidence="1">MF-1</strain>
    </source>
</reference>
<proteinExistence type="predicted"/>
<dbReference type="EMBL" id="AVOT02028849">
    <property type="protein sequence ID" value="MBW0521483.1"/>
    <property type="molecule type" value="Genomic_DNA"/>
</dbReference>
<comment type="caution">
    <text evidence="1">The sequence shown here is derived from an EMBL/GenBank/DDBJ whole genome shotgun (WGS) entry which is preliminary data.</text>
</comment>
<gene>
    <name evidence="1" type="ORF">O181_061198</name>
</gene>
<evidence type="ECO:0000313" key="1">
    <source>
        <dbReference type="EMBL" id="MBW0521483.1"/>
    </source>
</evidence>